<dbReference type="PROSITE" id="PS51257">
    <property type="entry name" value="PROKAR_LIPOPROTEIN"/>
    <property type="match status" value="1"/>
</dbReference>
<reference evidence="3 4" key="1">
    <citation type="submission" date="2021-01" db="EMBL/GenBank/DDBJ databases">
        <title>Whole genome shotgun sequence of Actinoplanes humidus NBRC 14915.</title>
        <authorList>
            <person name="Komaki H."/>
            <person name="Tamura T."/>
        </authorList>
    </citation>
    <scope>NUCLEOTIDE SEQUENCE [LARGE SCALE GENOMIC DNA]</scope>
    <source>
        <strain evidence="3 4">NBRC 14915</strain>
    </source>
</reference>
<evidence type="ECO:0000313" key="4">
    <source>
        <dbReference type="Proteomes" id="UP000603200"/>
    </source>
</evidence>
<feature type="chain" id="PRO_5045434533" description="Lipoprotein" evidence="2">
    <location>
        <begin position="22"/>
        <end position="152"/>
    </location>
</feature>
<feature type="compositionally biased region" description="Low complexity" evidence="1">
    <location>
        <begin position="22"/>
        <end position="51"/>
    </location>
</feature>
<protein>
    <recommendedName>
        <fullName evidence="5">Lipoprotein</fullName>
    </recommendedName>
</protein>
<gene>
    <name evidence="3" type="ORF">Ahu01nite_027430</name>
</gene>
<comment type="caution">
    <text evidence="3">The sequence shown here is derived from an EMBL/GenBank/DDBJ whole genome shotgun (WGS) entry which is preliminary data.</text>
</comment>
<evidence type="ECO:0000256" key="1">
    <source>
        <dbReference type="SAM" id="MobiDB-lite"/>
    </source>
</evidence>
<dbReference type="EMBL" id="BOMN01000031">
    <property type="protein sequence ID" value="GIE19641.1"/>
    <property type="molecule type" value="Genomic_DNA"/>
</dbReference>
<feature type="compositionally biased region" description="Pro residues" evidence="1">
    <location>
        <begin position="59"/>
        <end position="74"/>
    </location>
</feature>
<accession>A0ABQ3ZM31</accession>
<keyword evidence="4" id="KW-1185">Reference proteome</keyword>
<proteinExistence type="predicted"/>
<feature type="region of interest" description="Disordered" evidence="1">
    <location>
        <begin position="22"/>
        <end position="85"/>
    </location>
</feature>
<feature type="signal peptide" evidence="2">
    <location>
        <begin position="1"/>
        <end position="21"/>
    </location>
</feature>
<evidence type="ECO:0000313" key="3">
    <source>
        <dbReference type="EMBL" id="GIE19641.1"/>
    </source>
</evidence>
<name>A0ABQ3ZM31_9ACTN</name>
<dbReference type="RefSeq" id="WP_203836858.1">
    <property type="nucleotide sequence ID" value="NZ_BAAATV010000006.1"/>
</dbReference>
<keyword evidence="2" id="KW-0732">Signal</keyword>
<dbReference type="Proteomes" id="UP000603200">
    <property type="component" value="Unassembled WGS sequence"/>
</dbReference>
<evidence type="ECO:0000256" key="2">
    <source>
        <dbReference type="SAM" id="SignalP"/>
    </source>
</evidence>
<organism evidence="3 4">
    <name type="scientific">Winogradskya humida</name>
    <dbReference type="NCBI Taxonomy" id="113566"/>
    <lineage>
        <taxon>Bacteria</taxon>
        <taxon>Bacillati</taxon>
        <taxon>Actinomycetota</taxon>
        <taxon>Actinomycetes</taxon>
        <taxon>Micromonosporales</taxon>
        <taxon>Micromonosporaceae</taxon>
        <taxon>Winogradskya</taxon>
    </lineage>
</organism>
<sequence>MTPIGTRTAAALAAITLSGCAATTSPSASPTSSAPAGTAAPTAAVPAETPSGPFNSVPTGPPPGLTKPVKPPKTPTDVVQSPGWTEGYIMRGGTGPCYGLLDMDGFPYAMYSDTGTALQKGDHVRVRVVPATLRIYCGEGTPVRMEAVEHVS</sequence>
<evidence type="ECO:0008006" key="5">
    <source>
        <dbReference type="Google" id="ProtNLM"/>
    </source>
</evidence>